<name>A0A7J7M2I8_9MAGN</name>
<organism evidence="1 2">
    <name type="scientific">Kingdonia uniflora</name>
    <dbReference type="NCBI Taxonomy" id="39325"/>
    <lineage>
        <taxon>Eukaryota</taxon>
        <taxon>Viridiplantae</taxon>
        <taxon>Streptophyta</taxon>
        <taxon>Embryophyta</taxon>
        <taxon>Tracheophyta</taxon>
        <taxon>Spermatophyta</taxon>
        <taxon>Magnoliopsida</taxon>
        <taxon>Ranunculales</taxon>
        <taxon>Circaeasteraceae</taxon>
        <taxon>Kingdonia</taxon>
    </lineage>
</organism>
<comment type="caution">
    <text evidence="1">The sequence shown here is derived from an EMBL/GenBank/DDBJ whole genome shotgun (WGS) entry which is preliminary data.</text>
</comment>
<proteinExistence type="predicted"/>
<reference evidence="1 2" key="1">
    <citation type="journal article" date="2020" name="IScience">
        <title>Genome Sequencing of the Endangered Kingdonia uniflora (Circaeasteraceae, Ranunculales) Reveals Potential Mechanisms of Evolutionary Specialization.</title>
        <authorList>
            <person name="Sun Y."/>
            <person name="Deng T."/>
            <person name="Zhang A."/>
            <person name="Moore M.J."/>
            <person name="Landis J.B."/>
            <person name="Lin N."/>
            <person name="Zhang H."/>
            <person name="Zhang X."/>
            <person name="Huang J."/>
            <person name="Zhang X."/>
            <person name="Sun H."/>
            <person name="Wang H."/>
        </authorList>
    </citation>
    <scope>NUCLEOTIDE SEQUENCE [LARGE SCALE GENOMIC DNA]</scope>
    <source>
        <strain evidence="1">TB1705</strain>
        <tissue evidence="1">Leaf</tissue>
    </source>
</reference>
<dbReference type="AlphaFoldDB" id="A0A7J7M2I8"/>
<dbReference type="EMBL" id="JACGCM010001805">
    <property type="protein sequence ID" value="KAF6149081.1"/>
    <property type="molecule type" value="Genomic_DNA"/>
</dbReference>
<dbReference type="OrthoDB" id="1939467at2759"/>
<protein>
    <submittedName>
        <fullName evidence="1">Uncharacterized protein</fullName>
    </submittedName>
</protein>
<gene>
    <name evidence="1" type="ORF">GIB67_018659</name>
</gene>
<accession>A0A7J7M2I8</accession>
<keyword evidence="2" id="KW-1185">Reference proteome</keyword>
<evidence type="ECO:0000313" key="2">
    <source>
        <dbReference type="Proteomes" id="UP000541444"/>
    </source>
</evidence>
<sequence>MLEGDPHPSTILGFRVTRDLERAVTRLRSGRKKKRVEFEDVQQTQSIPNPAQENFPQRCITQLADDVNHIYYTRKELTNRDSMRVHDTFTTVIKVWKEIPTIPLVRDVMYWFYEYCGVGHPIVKEYVKFTAYPHLRAWKRGNRKKTNNHIDHCTIETIT</sequence>
<dbReference type="Proteomes" id="UP000541444">
    <property type="component" value="Unassembled WGS sequence"/>
</dbReference>
<evidence type="ECO:0000313" key="1">
    <source>
        <dbReference type="EMBL" id="KAF6149081.1"/>
    </source>
</evidence>